<keyword evidence="4 5" id="KW-0472">Membrane</keyword>
<dbReference type="Pfam" id="PF07043">
    <property type="entry name" value="DUF1328"/>
    <property type="match status" value="1"/>
</dbReference>
<protein>
    <recommendedName>
        <fullName evidence="5">UPF0391 membrane protein GR328_15700</fullName>
    </recommendedName>
</protein>
<reference evidence="6 7" key="2">
    <citation type="submission" date="2020-01" db="EMBL/GenBank/DDBJ databases">
        <title>Microvirga sp. nov., an arsenate reduction bacterium isolated from Tibet hotspring sediments.</title>
        <authorList>
            <person name="Xian W.-D."/>
            <person name="Li W.-J."/>
        </authorList>
    </citation>
    <scope>NUCLEOTIDE SEQUENCE [LARGE SCALE GENOMIC DNA]</scope>
    <source>
        <strain evidence="6 7">KCTC 23863</strain>
    </source>
</reference>
<gene>
    <name evidence="6" type="ORF">GR328_15700</name>
</gene>
<name>A0A7X3MTC3_9HYPH</name>
<comment type="caution">
    <text evidence="6">The sequence shown here is derived from an EMBL/GenBank/DDBJ whole genome shotgun (WGS) entry which is preliminary data.</text>
</comment>
<dbReference type="GO" id="GO:0005886">
    <property type="term" value="C:plasma membrane"/>
    <property type="evidence" value="ECO:0007669"/>
    <property type="project" value="UniProtKB-UniRule"/>
</dbReference>
<comment type="caution">
    <text evidence="5">Lacks conserved residue(s) required for the propagation of feature annotation.</text>
</comment>
<evidence type="ECO:0000256" key="4">
    <source>
        <dbReference type="ARBA" id="ARBA00023136"/>
    </source>
</evidence>
<organism evidence="6 7">
    <name type="scientific">Microvirga makkahensis</name>
    <dbReference type="NCBI Taxonomy" id="1128670"/>
    <lineage>
        <taxon>Bacteria</taxon>
        <taxon>Pseudomonadati</taxon>
        <taxon>Pseudomonadota</taxon>
        <taxon>Alphaproteobacteria</taxon>
        <taxon>Hyphomicrobiales</taxon>
        <taxon>Methylobacteriaceae</taxon>
        <taxon>Microvirga</taxon>
    </lineage>
</organism>
<keyword evidence="3 5" id="KW-1133">Transmembrane helix</keyword>
<dbReference type="RefSeq" id="WP_160885464.1">
    <property type="nucleotide sequence ID" value="NZ_WURB01000011.1"/>
</dbReference>
<dbReference type="NCBIfam" id="NF010228">
    <property type="entry name" value="PRK13682.1-3"/>
    <property type="match status" value="1"/>
</dbReference>
<proteinExistence type="inferred from homology"/>
<dbReference type="NCBIfam" id="NF010229">
    <property type="entry name" value="PRK13682.1-4"/>
    <property type="match status" value="1"/>
</dbReference>
<evidence type="ECO:0000256" key="3">
    <source>
        <dbReference type="ARBA" id="ARBA00022989"/>
    </source>
</evidence>
<reference evidence="6 7" key="1">
    <citation type="submission" date="2019-12" db="EMBL/GenBank/DDBJ databases">
        <authorList>
            <person name="Yuan C.-G."/>
        </authorList>
    </citation>
    <scope>NUCLEOTIDE SEQUENCE [LARGE SCALE GENOMIC DNA]</scope>
    <source>
        <strain evidence="6 7">KCTC 23863</strain>
    </source>
</reference>
<accession>A0A7X3MTC3</accession>
<evidence type="ECO:0000256" key="2">
    <source>
        <dbReference type="ARBA" id="ARBA00022692"/>
    </source>
</evidence>
<dbReference type="Proteomes" id="UP000436483">
    <property type="component" value="Unassembled WGS sequence"/>
</dbReference>
<comment type="similarity">
    <text evidence="5">Belongs to the UPF0391 family.</text>
</comment>
<keyword evidence="7" id="KW-1185">Reference proteome</keyword>
<feature type="transmembrane region" description="Helical" evidence="5">
    <location>
        <begin position="33"/>
        <end position="51"/>
    </location>
</feature>
<dbReference type="HAMAP" id="MF_01361">
    <property type="entry name" value="UPF0391"/>
    <property type="match status" value="1"/>
</dbReference>
<keyword evidence="2 5" id="KW-0812">Transmembrane</keyword>
<evidence type="ECO:0000313" key="6">
    <source>
        <dbReference type="EMBL" id="MXQ12878.1"/>
    </source>
</evidence>
<keyword evidence="1 5" id="KW-1003">Cell membrane</keyword>
<evidence type="ECO:0000256" key="5">
    <source>
        <dbReference type="HAMAP-Rule" id="MF_01361"/>
    </source>
</evidence>
<dbReference type="InterPro" id="IPR009760">
    <property type="entry name" value="DUF1328"/>
</dbReference>
<dbReference type="PIRSF" id="PIRSF036466">
    <property type="entry name" value="UCP036466"/>
    <property type="match status" value="1"/>
</dbReference>
<dbReference type="NCBIfam" id="NF010226">
    <property type="entry name" value="PRK13682.1-1"/>
    <property type="match status" value="1"/>
</dbReference>
<evidence type="ECO:0000256" key="1">
    <source>
        <dbReference type="ARBA" id="ARBA00022475"/>
    </source>
</evidence>
<feature type="transmembrane region" description="Helical" evidence="5">
    <location>
        <begin position="7"/>
        <end position="27"/>
    </location>
</feature>
<evidence type="ECO:0000313" key="7">
    <source>
        <dbReference type="Proteomes" id="UP000436483"/>
    </source>
</evidence>
<dbReference type="OrthoDB" id="1374391at2"/>
<dbReference type="AlphaFoldDB" id="A0A7X3MTC3"/>
<dbReference type="EMBL" id="WURB01000011">
    <property type="protein sequence ID" value="MXQ12878.1"/>
    <property type="molecule type" value="Genomic_DNA"/>
</dbReference>
<sequence>MLGWAVTFLIIALIAALFGFGGIAGTAVEIAKLIFFVAIVLFAISAVIGLLRGRSPM</sequence>